<dbReference type="RefSeq" id="WP_184017125.1">
    <property type="nucleotide sequence ID" value="NZ_JACIJC010000002.1"/>
</dbReference>
<dbReference type="AlphaFoldDB" id="A0A7W9AHN0"/>
<protein>
    <submittedName>
        <fullName evidence="1">Uncharacterized protein</fullName>
    </submittedName>
</protein>
<evidence type="ECO:0000313" key="1">
    <source>
        <dbReference type="EMBL" id="MBB5685644.1"/>
    </source>
</evidence>
<keyword evidence="2" id="KW-1185">Reference proteome</keyword>
<name>A0A7W9AHN0_9SPHN</name>
<comment type="caution">
    <text evidence="1">The sequence shown here is derived from an EMBL/GenBank/DDBJ whole genome shotgun (WGS) entry which is preliminary data.</text>
</comment>
<organism evidence="1 2">
    <name type="scientific">Sphingobium boeckii</name>
    <dbReference type="NCBI Taxonomy" id="1082345"/>
    <lineage>
        <taxon>Bacteria</taxon>
        <taxon>Pseudomonadati</taxon>
        <taxon>Pseudomonadota</taxon>
        <taxon>Alphaproteobacteria</taxon>
        <taxon>Sphingomonadales</taxon>
        <taxon>Sphingomonadaceae</taxon>
        <taxon>Sphingobium</taxon>
    </lineage>
</organism>
<proteinExistence type="predicted"/>
<reference evidence="1 2" key="1">
    <citation type="submission" date="2020-08" db="EMBL/GenBank/DDBJ databases">
        <title>Genomic Encyclopedia of Type Strains, Phase IV (KMG-IV): sequencing the most valuable type-strain genomes for metagenomic binning, comparative biology and taxonomic classification.</title>
        <authorList>
            <person name="Goeker M."/>
        </authorList>
    </citation>
    <scope>NUCLEOTIDE SEQUENCE [LARGE SCALE GENOMIC DNA]</scope>
    <source>
        <strain evidence="1 2">DSM 25079</strain>
    </source>
</reference>
<sequence length="182" mass="19885">MSSAAWDAAFADMQRKKAASDAYDDYLSELCARMKASAPDENAIDWEALDVPHRAHMLHSADLDEYERNFVEYGHLWGGAGSKARGVAAIESIRTFREAKAANAAAHGWDEAFDRQEALTEEYSAAISKLIEMPAPDKAALMWKLNYLYADEVSAGHSSAAYCAAWIGVVMADADRFLGGEA</sequence>
<accession>A0A7W9AHN0</accession>
<evidence type="ECO:0000313" key="2">
    <source>
        <dbReference type="Proteomes" id="UP000549617"/>
    </source>
</evidence>
<dbReference type="EMBL" id="JACIJC010000002">
    <property type="protein sequence ID" value="MBB5685644.1"/>
    <property type="molecule type" value="Genomic_DNA"/>
</dbReference>
<dbReference type="Proteomes" id="UP000549617">
    <property type="component" value="Unassembled WGS sequence"/>
</dbReference>
<gene>
    <name evidence="1" type="ORF">FHS49_001652</name>
</gene>